<dbReference type="Proteomes" id="UP001157439">
    <property type="component" value="Unassembled WGS sequence"/>
</dbReference>
<evidence type="ECO:0000256" key="4">
    <source>
        <dbReference type="SAM" id="SignalP"/>
    </source>
</evidence>
<keyword evidence="6" id="KW-1185">Reference proteome</keyword>
<dbReference type="PANTHER" id="PTHR33607">
    <property type="entry name" value="ENDONUCLEASE-1"/>
    <property type="match status" value="1"/>
</dbReference>
<evidence type="ECO:0000313" key="6">
    <source>
        <dbReference type="Proteomes" id="UP001157439"/>
    </source>
</evidence>
<reference evidence="5 6" key="1">
    <citation type="journal article" date="2014" name="Int. J. Syst. Evol. Microbiol.">
        <title>Complete genome sequence of Corynebacterium casei LMG S-19264T (=DSM 44701T), isolated from a smear-ripened cheese.</title>
        <authorList>
            <consortium name="US DOE Joint Genome Institute (JGI-PGF)"/>
            <person name="Walter F."/>
            <person name="Albersmeier A."/>
            <person name="Kalinowski J."/>
            <person name="Ruckert C."/>
        </authorList>
    </citation>
    <scope>NUCLEOTIDE SEQUENCE [LARGE SCALE GENOMIC DNA]</scope>
    <source>
        <strain evidence="5 6">NBRC 112785</strain>
    </source>
</reference>
<sequence length="250" mass="28619">MKPTQFFWLLLFSIGFHANATPTFPSSFSNAKKVAMTLYSQELPMQSFYCGCPIIINQKKWQPDLEACGYQARKQPKRASRIEWEHIVSAWELGHQSQCWQQGGRSHCRKTDANFKRMEADLHNLVPAIGEVNGDRSNYRFSALPNNASQYGACQMVVDFKARKASPPQQARGAIARTYWYMQQQYGLTISAAQQQLFEAWNNQYPVSDIECRRNHLIRSIQGTENLFVSQACAAHNKNMATRERTKATL</sequence>
<dbReference type="RefSeq" id="WP_269844416.1">
    <property type="nucleotide sequence ID" value="NZ_BSPO01000002.1"/>
</dbReference>
<keyword evidence="4" id="KW-0732">Signal</keyword>
<dbReference type="GO" id="GO:0004518">
    <property type="term" value="F:nuclease activity"/>
    <property type="evidence" value="ECO:0007669"/>
    <property type="project" value="UniProtKB-KW"/>
</dbReference>
<accession>A0AA37TU94</accession>
<proteinExistence type="inferred from homology"/>
<dbReference type="InterPro" id="IPR007346">
    <property type="entry name" value="Endonuclease-I"/>
</dbReference>
<dbReference type="AlphaFoldDB" id="A0AA37TU94"/>
<protein>
    <submittedName>
        <fullName evidence="5">Deoxyribonuclease</fullName>
    </submittedName>
</protein>
<evidence type="ECO:0000256" key="2">
    <source>
        <dbReference type="ARBA" id="ARBA00022722"/>
    </source>
</evidence>
<dbReference type="GO" id="GO:0016787">
    <property type="term" value="F:hydrolase activity"/>
    <property type="evidence" value="ECO:0007669"/>
    <property type="project" value="UniProtKB-KW"/>
</dbReference>
<dbReference type="SUPFAM" id="SSF54060">
    <property type="entry name" value="His-Me finger endonucleases"/>
    <property type="match status" value="1"/>
</dbReference>
<dbReference type="Pfam" id="PF04231">
    <property type="entry name" value="Endonuclease_1"/>
    <property type="match status" value="1"/>
</dbReference>
<evidence type="ECO:0000256" key="3">
    <source>
        <dbReference type="ARBA" id="ARBA00022801"/>
    </source>
</evidence>
<gene>
    <name evidence="5" type="primary">endA</name>
    <name evidence="5" type="ORF">GCM10007894_10710</name>
</gene>
<evidence type="ECO:0000256" key="1">
    <source>
        <dbReference type="ARBA" id="ARBA00006429"/>
    </source>
</evidence>
<dbReference type="PANTHER" id="PTHR33607:SF2">
    <property type="entry name" value="ENDONUCLEASE-1"/>
    <property type="match status" value="1"/>
</dbReference>
<keyword evidence="3" id="KW-0378">Hydrolase</keyword>
<name>A0AA37TU94_9GAMM</name>
<keyword evidence="2" id="KW-0540">Nuclease</keyword>
<evidence type="ECO:0000313" key="5">
    <source>
        <dbReference type="EMBL" id="GLS83094.1"/>
    </source>
</evidence>
<comment type="caution">
    <text evidence="5">The sequence shown here is derived from an EMBL/GenBank/DDBJ whole genome shotgun (WGS) entry which is preliminary data.</text>
</comment>
<feature type="chain" id="PRO_5041283992" evidence="4">
    <location>
        <begin position="21"/>
        <end position="250"/>
    </location>
</feature>
<organism evidence="5 6">
    <name type="scientific">Paraferrimonas haliotis</name>
    <dbReference type="NCBI Taxonomy" id="2013866"/>
    <lineage>
        <taxon>Bacteria</taxon>
        <taxon>Pseudomonadati</taxon>
        <taxon>Pseudomonadota</taxon>
        <taxon>Gammaproteobacteria</taxon>
        <taxon>Alteromonadales</taxon>
        <taxon>Ferrimonadaceae</taxon>
        <taxon>Paraferrimonas</taxon>
    </lineage>
</organism>
<dbReference type="InterPro" id="IPR044925">
    <property type="entry name" value="His-Me_finger_sf"/>
</dbReference>
<dbReference type="EMBL" id="BSPO01000002">
    <property type="protein sequence ID" value="GLS83094.1"/>
    <property type="molecule type" value="Genomic_DNA"/>
</dbReference>
<comment type="similarity">
    <text evidence="1">Belongs to the EndA/NucM nuclease family.</text>
</comment>
<feature type="signal peptide" evidence="4">
    <location>
        <begin position="1"/>
        <end position="20"/>
    </location>
</feature>